<evidence type="ECO:0000313" key="3">
    <source>
        <dbReference type="Proteomes" id="UP000203285"/>
    </source>
</evidence>
<dbReference type="RefSeq" id="YP_009336824.1">
    <property type="nucleotide sequence ID" value="NC_032902.1"/>
</dbReference>
<feature type="compositionally biased region" description="Low complexity" evidence="1">
    <location>
        <begin position="551"/>
        <end position="562"/>
    </location>
</feature>
<accession>A0A1L3KF35</accession>
<protein>
    <submittedName>
        <fullName evidence="2">Uncharacterized protein</fullName>
    </submittedName>
</protein>
<sequence>MGSFACISREGPVIVPSGVQVVTSPTHHGRSKKPSLGASSTVGQICASDEDSYVAKTNQAKGEHLLYGVTNLSPGSELLFIQRYPFEIDLTVYGVEPNPGPNQGYINSQEETADWIRTHLHSVPQSLAVASQPGTSQQAQHHGLDHYKRGVPQVGVAASASTGLWAEDDVYHKTTTPISQNRRGLVSTLMNLFLPGTPAAVAKTLETISLSRTDDEWEFVNINDPMFESLEHQTDLVFTPSMRSAFVAVLDLARRLCPVGQPLNRVPPSEACSALSYSTLVSSPLPDPRMTLPSLTFPTAEEWHLCAWSGDLIMSLKYIPRERKWTGPVSLDPGSYRVGVTVQFDGTYPVIVDVCDAAGKSLGLTTLETISPVDNFPLQMVLATPSTLVAKTDPSTRYTVNVIFRISRAQTTRIIGRNEPMWVTDHRQVSKHPQAPPPPTDLLAQGVEPNPGPLVTDSWMARAKGDISWAPAIALADNCVQNRFSIFNLMGLDGSADPLWASCSQQPSDDDSDSGDSPRRPGGRRPTPLNANGVDRSTGKTRSATRQPNVTASPSSPAMTPSQRYRAAVARIALSLRDDPGYQSRFIHNMLNIRTNFIRSVSRLAWGEKWFDEQKMSVIQYAVYAYLEGLTPQEILSTMLDADHIDRDKREGMKRSLADVVDGGYIEAKARLSNKEMHSLNGNIFPASMADVDASPTFWSCAEAPEPPTPTIPLSTNNTVLLNPSTSNYSRRIPCETAGFESDVVDQAGMLLPNHRINYPFSGVQLLSDLTIDPDCLVLPTPRYGGGCILNAGFGDYWANSLTPTSLSTTIASQIVQHGTYRHRDTDVTQGGFSVSDLITVNGVLETQGLSLERPIYTLLTLHSLVTHSDYQNIPPSCFIYNSDQVRYGPAPQLKFYWNLAVCGANAPPATETITCFPFGGGGGRLRFHACLETVPPERQSRAVFVPAGAVKGSSNPARALALFVMSIAKYPFSAPGYEALEPTYPDPADENQPIPESWHIPVSREENSPFVSIGNYGGRTTTTWVLNHATVNLPGPTDVDVVLPRRWGSRPPHSAAESNLIMDIKPTSGPDSLMRDGVTYEPNYPIPVNWIGGDDLFTSLSDYMNSWLPSTSTAFITSYISALHMEYDIARMVSAMWDVVVATIQRAAPLLNNQQDPLPSWWVRRSRVAAPDAQPAKNDKKRREDDDKMSIMDVIHTPASDLYTPTLMTCRRATMGTYDYEEINNWNFEVPFNQVDEAVSFYMAEFNPNAWNMVVLGLATSPDFTTGAVLPILPFLRDRMTVHGEIIRAIQIAGPMQLLTQDIGAGAAFYQQASLNVQFSDLRDAIMACFITATAPRIIVPAKASMMLGRIHGSIYGTRIASMAVAPQAGAECVNVYGRWSYAPMAAVWIDKRYQGDPQGTRPHLAAKISPLFTPSILPDLWLQLFAQKLPKGAMAFPVPFGLNGPAGYHSGLIAERFASGEVTPRMNPESMRYTFATDCLPELTDESKWNVRLMAATHIGALRWRFGEGMIPNDSYMVGRFPCVIKSCEGPFQTYSEPWIYLSCTTDLPFLWDNGLRVYPVDSIAHMQNYTRAEVRQTRLAIPTWVVGSPTVNNPTFSDDSGRVSRYAQVFRRAASSVAPADPADTPAAPAPVAPHLAEQMVNPNQAVNMAAGVPNPDPVVQQ</sequence>
<feature type="region of interest" description="Disordered" evidence="1">
    <location>
        <begin position="1170"/>
        <end position="1189"/>
    </location>
</feature>
<reference evidence="2" key="1">
    <citation type="journal article" date="2016" name="Nature">
        <title>Redefining the invertebrate RNA virosphere.</title>
        <authorList>
            <person name="Shi M."/>
            <person name="Lin X.D."/>
            <person name="Tian J.H."/>
            <person name="Chen L.J."/>
            <person name="Chen X."/>
            <person name="Li C.X."/>
            <person name="Qin X.C."/>
            <person name="Li J."/>
            <person name="Cao J.P."/>
            <person name="Eden J.S."/>
            <person name="Buchmann J."/>
            <person name="Wang W."/>
            <person name="Xu J."/>
            <person name="Holmes E.C."/>
            <person name="Zhang Y.Z."/>
        </authorList>
    </citation>
    <scope>NUCLEOTIDE SEQUENCE [LARGE SCALE GENOMIC DNA]</scope>
    <source>
        <strain evidence="2">SCM45279</strain>
    </source>
</reference>
<dbReference type="EMBL" id="KX882972">
    <property type="protein sequence ID" value="APG76026.1"/>
    <property type="molecule type" value="Genomic_RNA"/>
</dbReference>
<feature type="region of interest" description="Disordered" evidence="1">
    <location>
        <begin position="427"/>
        <end position="449"/>
    </location>
</feature>
<feature type="compositionally biased region" description="Basic and acidic residues" evidence="1">
    <location>
        <begin position="1178"/>
        <end position="1189"/>
    </location>
</feature>
<evidence type="ECO:0000256" key="1">
    <source>
        <dbReference type="SAM" id="MobiDB-lite"/>
    </source>
</evidence>
<dbReference type="KEGG" id="vg:30854186"/>
<proteinExistence type="predicted"/>
<evidence type="ECO:0000313" key="2">
    <source>
        <dbReference type="EMBL" id="APG76026.1"/>
    </source>
</evidence>
<dbReference type="Proteomes" id="UP000203285">
    <property type="component" value="Segment"/>
</dbReference>
<name>A0A1L3KF35_9VIRU</name>
<keyword evidence="3" id="KW-1185">Reference proteome</keyword>
<feature type="region of interest" description="Disordered" evidence="1">
    <location>
        <begin position="500"/>
        <end position="562"/>
    </location>
</feature>
<dbReference type="GeneID" id="30854186"/>
<organism evidence="2">
    <name type="scientific">Hubei diptera virus 22</name>
    <dbReference type="NCBI Taxonomy" id="1922883"/>
    <lineage>
        <taxon>Viruses</taxon>
        <taxon>Riboviria</taxon>
        <taxon>Orthornavirae</taxon>
        <taxon>Duplornaviricota</taxon>
        <taxon>Chrymotiviricetes</taxon>
        <taxon>Ghabrivirales</taxon>
        <taxon>Betatotivirineae</taxon>
        <taxon>Artiviridae</taxon>
        <taxon>Artivirus</taxon>
        <taxon>Artivirus roku</taxon>
    </lineage>
</organism>
<feature type="compositionally biased region" description="Polar residues" evidence="1">
    <location>
        <begin position="540"/>
        <end position="550"/>
    </location>
</feature>